<feature type="transmembrane region" description="Helical" evidence="1">
    <location>
        <begin position="76"/>
        <end position="97"/>
    </location>
</feature>
<evidence type="ECO:0000313" key="2">
    <source>
        <dbReference type="EMBL" id="MFC7235617.1"/>
    </source>
</evidence>
<feature type="transmembrane region" description="Helical" evidence="1">
    <location>
        <begin position="117"/>
        <end position="141"/>
    </location>
</feature>
<dbReference type="EMBL" id="JBHTAP010000001">
    <property type="protein sequence ID" value="MFC7235617.1"/>
    <property type="molecule type" value="Genomic_DNA"/>
</dbReference>
<proteinExistence type="predicted"/>
<organism evidence="2 3">
    <name type="scientific">Halosegnis marinus</name>
    <dbReference type="NCBI Taxonomy" id="3034023"/>
    <lineage>
        <taxon>Archaea</taxon>
        <taxon>Methanobacteriati</taxon>
        <taxon>Methanobacteriota</taxon>
        <taxon>Stenosarchaea group</taxon>
        <taxon>Halobacteria</taxon>
        <taxon>Halobacteriales</taxon>
        <taxon>Natronomonadaceae</taxon>
        <taxon>Halosegnis</taxon>
    </lineage>
</organism>
<dbReference type="AlphaFoldDB" id="A0ABD5ZQT0"/>
<protein>
    <recommendedName>
        <fullName evidence="4">Major facilitator superfamily (MFS) profile domain-containing protein</fullName>
    </recommendedName>
</protein>
<evidence type="ECO:0000313" key="3">
    <source>
        <dbReference type="Proteomes" id="UP001596398"/>
    </source>
</evidence>
<keyword evidence="1" id="KW-0472">Membrane</keyword>
<gene>
    <name evidence="2" type="ORF">ACFQJ4_09860</name>
</gene>
<evidence type="ECO:0008006" key="4">
    <source>
        <dbReference type="Google" id="ProtNLM"/>
    </source>
</evidence>
<keyword evidence="1" id="KW-1133">Transmembrane helix</keyword>
<feature type="transmembrane region" description="Helical" evidence="1">
    <location>
        <begin position="7"/>
        <end position="30"/>
    </location>
</feature>
<keyword evidence="1" id="KW-0812">Transmembrane</keyword>
<sequence length="147" mass="14408">MSSRSPALAFAAVGVAALLAGLYTGVGVYLPFLVSDRGVAPAFLLAVEAFGVVVSPLLPVAVGARFAAAFDLTDRLPLVVVATVVVADVGYGVGRLVAALFSPDSVTAASPVAVRAAAFAVDSTLAAVSIAVAVVAGAAVARLRATA</sequence>
<accession>A0ABD5ZQT0</accession>
<reference evidence="2 3" key="1">
    <citation type="journal article" date="2019" name="Int. J. Syst. Evol. Microbiol.">
        <title>The Global Catalogue of Microorganisms (GCM) 10K type strain sequencing project: providing services to taxonomists for standard genome sequencing and annotation.</title>
        <authorList>
            <consortium name="The Broad Institute Genomics Platform"/>
            <consortium name="The Broad Institute Genome Sequencing Center for Infectious Disease"/>
            <person name="Wu L."/>
            <person name="Ma J."/>
        </authorList>
    </citation>
    <scope>NUCLEOTIDE SEQUENCE [LARGE SCALE GENOMIC DNA]</scope>
    <source>
        <strain evidence="2 3">DT85</strain>
    </source>
</reference>
<dbReference type="GeneID" id="79267314"/>
<comment type="caution">
    <text evidence="2">The sequence shown here is derived from an EMBL/GenBank/DDBJ whole genome shotgun (WGS) entry which is preliminary data.</text>
</comment>
<evidence type="ECO:0000256" key="1">
    <source>
        <dbReference type="SAM" id="Phobius"/>
    </source>
</evidence>
<name>A0ABD5ZQT0_9EURY</name>
<dbReference type="Proteomes" id="UP001596398">
    <property type="component" value="Unassembled WGS sequence"/>
</dbReference>
<feature type="transmembrane region" description="Helical" evidence="1">
    <location>
        <begin position="42"/>
        <end position="64"/>
    </location>
</feature>
<dbReference type="RefSeq" id="WP_276233754.1">
    <property type="nucleotide sequence ID" value="NZ_CP119802.1"/>
</dbReference>
<keyword evidence="3" id="KW-1185">Reference proteome</keyword>